<dbReference type="Proteomes" id="UP000324800">
    <property type="component" value="Unassembled WGS sequence"/>
</dbReference>
<protein>
    <submittedName>
        <fullName evidence="1">Uncharacterized protein</fullName>
    </submittedName>
</protein>
<dbReference type="AlphaFoldDB" id="A0A5J4W1X1"/>
<reference evidence="1 2" key="1">
    <citation type="submission" date="2019-03" db="EMBL/GenBank/DDBJ databases">
        <title>Single cell metagenomics reveals metabolic interactions within the superorganism composed of flagellate Streblomastix strix and complex community of Bacteroidetes bacteria on its surface.</title>
        <authorList>
            <person name="Treitli S.C."/>
            <person name="Kolisko M."/>
            <person name="Husnik F."/>
            <person name="Keeling P."/>
            <person name="Hampl V."/>
        </authorList>
    </citation>
    <scope>NUCLEOTIDE SEQUENCE [LARGE SCALE GENOMIC DNA]</scope>
    <source>
        <strain evidence="1">ST1C</strain>
    </source>
</reference>
<organism evidence="1 2">
    <name type="scientific">Streblomastix strix</name>
    <dbReference type="NCBI Taxonomy" id="222440"/>
    <lineage>
        <taxon>Eukaryota</taxon>
        <taxon>Metamonada</taxon>
        <taxon>Preaxostyla</taxon>
        <taxon>Oxymonadida</taxon>
        <taxon>Streblomastigidae</taxon>
        <taxon>Streblomastix</taxon>
    </lineage>
</organism>
<accession>A0A5J4W1X1</accession>
<proteinExistence type="predicted"/>
<evidence type="ECO:0000313" key="1">
    <source>
        <dbReference type="EMBL" id="KAA6388463.1"/>
    </source>
</evidence>
<name>A0A5J4W1X1_9EUKA</name>
<comment type="caution">
    <text evidence="1">The sequence shown here is derived from an EMBL/GenBank/DDBJ whole genome shotgun (WGS) entry which is preliminary data.</text>
</comment>
<gene>
    <name evidence="1" type="ORF">EZS28_016011</name>
</gene>
<sequence>MMFQVTPFASFMKQMKDLLYLSMYQRNSKFIWLMTIYLELRVGFIADGDEILNNIQVPGKNFRAITYDEKEGVIRFGWHEVFRWIPTKDEHRITFEVDLRDDVAQNTIRIFHEFEESPIIFINVPKRLKLYFAFDSQPDTKFNHQIFKLPKPTNPKANKYEKQIDYNMDLSVFNLEQKEKEKSQIQNPENNKATIFYEQIPINFEELVFQMNSQENQTGIITAEEKQTQFQLALQIKNPLKILEKGVFRINNYFINTQNSRRFGMIADGAEVFNNIPISNKDFRAITYDEKEGILRLGWLEVFKWNYSPKDLHQPWITFEIDLREEIEHNTVRLFIGSEESPIIFMDVPKKLKIYVAFEPNSDAKNELQLLKILQPSNAKKIPYSKIIDYRMNISQEEEKEIYILSIKQQKAGQQVTNSPTIGSEIQIADFRGIVSRIYTISNTKQVGGIAVVNSNEIIPTRLSFNSMINLKGIVFVLPEFALYMNGKLLWKRNSSSTSVNQIPVWTYLCLQLDMECNDKTAKFFLGEKLNEEIELGVSKLPPDIQVVVLATGSFKVYKSHKNEQIGQKISKLVEWIDLSKQDNEQYEQLIEIERKMPLKLKSINQIFEKAVFRVSNKYINSENSRRFGFIADGDEILNNIPIPGKNFRAITYDEKEGVIRFGWHEVFRLSPTKEEHRIIFEVDLRDDVAQNTIRIFHEFEESPIIFINVPKRLKLYV</sequence>
<evidence type="ECO:0000313" key="2">
    <source>
        <dbReference type="Proteomes" id="UP000324800"/>
    </source>
</evidence>
<dbReference type="EMBL" id="SNRW01003973">
    <property type="protein sequence ID" value="KAA6388463.1"/>
    <property type="molecule type" value="Genomic_DNA"/>
</dbReference>